<keyword evidence="1" id="KW-0812">Transmembrane</keyword>
<feature type="transmembrane region" description="Helical" evidence="1">
    <location>
        <begin position="226"/>
        <end position="246"/>
    </location>
</feature>
<organism evidence="2">
    <name type="scientific">hydrothermal vent metagenome</name>
    <dbReference type="NCBI Taxonomy" id="652676"/>
    <lineage>
        <taxon>unclassified sequences</taxon>
        <taxon>metagenomes</taxon>
        <taxon>ecological metagenomes</taxon>
    </lineage>
</organism>
<keyword evidence="1" id="KW-1133">Transmembrane helix</keyword>
<feature type="transmembrane region" description="Helical" evidence="1">
    <location>
        <begin position="168"/>
        <end position="187"/>
    </location>
</feature>
<sequence>MTRDLSIPSLVSEAWSLALKAARPSLVIMLALIVAGGVYTFAVGPGSSMGDAAPAIAALVVFVVGIEFSLVVYRAMLDTGTGDRLRLAHANLAIYVAFLFVGVFIGFFLLILPGILLKASGRVDVDAETPPEVVQAALIDMLPTAYGAVLILACLAGAAILFFMALRLLLVGAATVATGQTLVFRTWPWTKGHAVKLGLAGLATHILPFAVAVLINWTLRDIWGDSAIGAFLSGAIGMALLVPFLLGGHGLAVATLHQLHPGAEPSE</sequence>
<accession>A0A160U3U5</accession>
<feature type="transmembrane region" description="Helical" evidence="1">
    <location>
        <begin position="94"/>
        <end position="116"/>
    </location>
</feature>
<feature type="transmembrane region" description="Helical" evidence="1">
    <location>
        <begin position="21"/>
        <end position="42"/>
    </location>
</feature>
<feature type="transmembrane region" description="Helical" evidence="1">
    <location>
        <begin position="136"/>
        <end position="161"/>
    </location>
</feature>
<reference evidence="2" key="1">
    <citation type="submission" date="2015-10" db="EMBL/GenBank/DDBJ databases">
        <authorList>
            <person name="Gilbert D.G."/>
        </authorList>
    </citation>
    <scope>NUCLEOTIDE SEQUENCE</scope>
</reference>
<feature type="transmembrane region" description="Helical" evidence="1">
    <location>
        <begin position="54"/>
        <end position="73"/>
    </location>
</feature>
<dbReference type="AlphaFoldDB" id="A0A160U3U5"/>
<proteinExistence type="predicted"/>
<dbReference type="EMBL" id="CZQD01000046">
    <property type="protein sequence ID" value="CUS57614.1"/>
    <property type="molecule type" value="Genomic_DNA"/>
</dbReference>
<evidence type="ECO:0000313" key="2">
    <source>
        <dbReference type="EMBL" id="CUS57614.1"/>
    </source>
</evidence>
<name>A0A160U3U5_9ZZZZ</name>
<feature type="transmembrane region" description="Helical" evidence="1">
    <location>
        <begin position="199"/>
        <end position="219"/>
    </location>
</feature>
<protein>
    <submittedName>
        <fullName evidence="2">Uncharacterized protein</fullName>
    </submittedName>
</protein>
<keyword evidence="1" id="KW-0472">Membrane</keyword>
<gene>
    <name evidence="2" type="ORF">MGWOODY_Hyp2310</name>
</gene>
<evidence type="ECO:0000256" key="1">
    <source>
        <dbReference type="SAM" id="Phobius"/>
    </source>
</evidence>